<feature type="domain" description="Major facilitator superfamily (MFS) profile" evidence="6">
    <location>
        <begin position="20"/>
        <end position="422"/>
    </location>
</feature>
<dbReference type="GO" id="GO:0005886">
    <property type="term" value="C:plasma membrane"/>
    <property type="evidence" value="ECO:0007669"/>
    <property type="project" value="UniProtKB-SubCell"/>
</dbReference>
<dbReference type="InterPro" id="IPR036259">
    <property type="entry name" value="MFS_trans_sf"/>
</dbReference>
<evidence type="ECO:0000256" key="2">
    <source>
        <dbReference type="ARBA" id="ARBA00022692"/>
    </source>
</evidence>
<feature type="transmembrane region" description="Helical" evidence="5">
    <location>
        <begin position="57"/>
        <end position="75"/>
    </location>
</feature>
<evidence type="ECO:0000313" key="7">
    <source>
        <dbReference type="EMBL" id="MTB71326.1"/>
    </source>
</evidence>
<feature type="transmembrane region" description="Helical" evidence="5">
    <location>
        <begin position="275"/>
        <end position="296"/>
    </location>
</feature>
<accession>A0A6I3IWS1</accession>
<dbReference type="PANTHER" id="PTHR23534:SF1">
    <property type="entry name" value="MAJOR FACILITATOR SUPERFAMILY PROTEIN"/>
    <property type="match status" value="1"/>
</dbReference>
<evidence type="ECO:0000256" key="5">
    <source>
        <dbReference type="SAM" id="Phobius"/>
    </source>
</evidence>
<comment type="caution">
    <text evidence="7">The sequence shown here is derived from an EMBL/GenBank/DDBJ whole genome shotgun (WGS) entry which is preliminary data.</text>
</comment>
<feature type="transmembrane region" description="Helical" evidence="5">
    <location>
        <begin position="87"/>
        <end position="107"/>
    </location>
</feature>
<organism evidence="7 8">
    <name type="scientific">Arsenicicoccus cauae</name>
    <dbReference type="NCBI Taxonomy" id="2663847"/>
    <lineage>
        <taxon>Bacteria</taxon>
        <taxon>Bacillati</taxon>
        <taxon>Actinomycetota</taxon>
        <taxon>Actinomycetes</taxon>
        <taxon>Micrococcales</taxon>
        <taxon>Intrasporangiaceae</taxon>
        <taxon>Arsenicicoccus</taxon>
    </lineage>
</organism>
<keyword evidence="3 5" id="KW-1133">Transmembrane helix</keyword>
<feature type="transmembrane region" description="Helical" evidence="5">
    <location>
        <begin position="177"/>
        <end position="202"/>
    </location>
</feature>
<dbReference type="AlphaFoldDB" id="A0A6I3IWS1"/>
<dbReference type="Pfam" id="PF07690">
    <property type="entry name" value="MFS_1"/>
    <property type="match status" value="1"/>
</dbReference>
<feature type="transmembrane region" description="Helical" evidence="5">
    <location>
        <begin position="242"/>
        <end position="263"/>
    </location>
</feature>
<feature type="transmembrane region" description="Helical" evidence="5">
    <location>
        <begin position="399"/>
        <end position="417"/>
    </location>
</feature>
<dbReference type="EMBL" id="WLVL01000018">
    <property type="protein sequence ID" value="MTB71326.1"/>
    <property type="molecule type" value="Genomic_DNA"/>
</dbReference>
<keyword evidence="8" id="KW-1185">Reference proteome</keyword>
<proteinExistence type="predicted"/>
<dbReference type="GO" id="GO:0022857">
    <property type="term" value="F:transmembrane transporter activity"/>
    <property type="evidence" value="ECO:0007669"/>
    <property type="project" value="InterPro"/>
</dbReference>
<comment type="subcellular location">
    <subcellularLocation>
        <location evidence="1">Cell membrane</location>
        <topology evidence="1">Multi-pass membrane protein</topology>
    </subcellularLocation>
</comment>
<evidence type="ECO:0000259" key="6">
    <source>
        <dbReference type="PROSITE" id="PS50850"/>
    </source>
</evidence>
<dbReference type="InterPro" id="IPR011701">
    <property type="entry name" value="MFS"/>
</dbReference>
<evidence type="ECO:0000256" key="4">
    <source>
        <dbReference type="ARBA" id="ARBA00023136"/>
    </source>
</evidence>
<feature type="transmembrane region" description="Helical" evidence="5">
    <location>
        <begin position="308"/>
        <end position="326"/>
    </location>
</feature>
<feature type="transmembrane region" description="Helical" evidence="5">
    <location>
        <begin position="146"/>
        <end position="165"/>
    </location>
</feature>
<dbReference type="SUPFAM" id="SSF103473">
    <property type="entry name" value="MFS general substrate transporter"/>
    <property type="match status" value="1"/>
</dbReference>
<sequence length="422" mass="42585">MDADRYLGGSPDRVELQRRTVRTLAVTNAVGGVGVTTGITVASLLAADVSGREELAGLSQTAQVAGTAVAAYLLSRVMTRRGRRVGLSIGYLVGATGALLCVLAGVVRSFPLLLAAAVLFGAASAANSQSRFAATDLASDQHRGRDLSMVVWATTIGAVTGPNLADVGGTLATSLGLPALTGAFLVTALALGVTIALVGLLLRPDPLLVARAVAAQQRRSDPAGSTRDDDVSAWHVLRTRPTVAACVVAIALAHTVMVSVMIMTPIHMRHGDASIRLIGLTLSGHILGMYAFSPLVGRLVDRWGGWRVVLLGAVVEGGSIVAAATTQEGASWLLSAALFGLGLGWSFALIGASSSLVGATPVGARAPVQGLADLVMGLTAAVGGALAGVIVGWLGYPALALSCLPAAAVVCGCGLLVRGAAR</sequence>
<feature type="transmembrane region" description="Helical" evidence="5">
    <location>
        <begin position="21"/>
        <end position="45"/>
    </location>
</feature>
<dbReference type="InterPro" id="IPR020846">
    <property type="entry name" value="MFS_dom"/>
</dbReference>
<keyword evidence="2 5" id="KW-0812">Transmembrane</keyword>
<evidence type="ECO:0000256" key="3">
    <source>
        <dbReference type="ARBA" id="ARBA00022989"/>
    </source>
</evidence>
<dbReference type="PROSITE" id="PS50850">
    <property type="entry name" value="MFS"/>
    <property type="match status" value="1"/>
</dbReference>
<protein>
    <submittedName>
        <fullName evidence="7">MFS transporter</fullName>
    </submittedName>
</protein>
<feature type="transmembrane region" description="Helical" evidence="5">
    <location>
        <begin position="371"/>
        <end position="393"/>
    </location>
</feature>
<dbReference type="PANTHER" id="PTHR23534">
    <property type="entry name" value="MFS PERMEASE"/>
    <property type="match status" value="1"/>
</dbReference>
<reference evidence="7 8" key="1">
    <citation type="submission" date="2019-11" db="EMBL/GenBank/DDBJ databases">
        <title>Whole genome sequencing identifies a novel species of the genus Arsenicicoccus isolated from human blood.</title>
        <authorList>
            <person name="Jeong J.H."/>
            <person name="Kweon O.J."/>
            <person name="Kim H.R."/>
            <person name="Kim T.-H."/>
            <person name="Ha S.-M."/>
            <person name="Lee M.-K."/>
        </authorList>
    </citation>
    <scope>NUCLEOTIDE SEQUENCE [LARGE SCALE GENOMIC DNA]</scope>
    <source>
        <strain evidence="7 8">MKL-02</strain>
    </source>
</reference>
<dbReference type="Proteomes" id="UP000431092">
    <property type="component" value="Unassembled WGS sequence"/>
</dbReference>
<gene>
    <name evidence="7" type="ORF">GGG17_04950</name>
</gene>
<dbReference type="Gene3D" id="1.20.1250.20">
    <property type="entry name" value="MFS general substrate transporter like domains"/>
    <property type="match status" value="1"/>
</dbReference>
<feature type="transmembrane region" description="Helical" evidence="5">
    <location>
        <begin position="332"/>
        <end position="359"/>
    </location>
</feature>
<name>A0A6I3IWS1_9MICO</name>
<evidence type="ECO:0000256" key="1">
    <source>
        <dbReference type="ARBA" id="ARBA00004651"/>
    </source>
</evidence>
<evidence type="ECO:0000313" key="8">
    <source>
        <dbReference type="Proteomes" id="UP000431092"/>
    </source>
</evidence>
<feature type="transmembrane region" description="Helical" evidence="5">
    <location>
        <begin position="113"/>
        <end position="134"/>
    </location>
</feature>
<keyword evidence="4 5" id="KW-0472">Membrane</keyword>